<feature type="domain" description="Reverse transcriptase/retrotransposon-derived protein RNase H-like" evidence="1">
    <location>
        <begin position="66"/>
        <end position="126"/>
    </location>
</feature>
<evidence type="ECO:0000313" key="3">
    <source>
        <dbReference type="Proteomes" id="UP000050525"/>
    </source>
</evidence>
<organism evidence="2 3">
    <name type="scientific">Alligator mississippiensis</name>
    <name type="common">American alligator</name>
    <dbReference type="NCBI Taxonomy" id="8496"/>
    <lineage>
        <taxon>Eukaryota</taxon>
        <taxon>Metazoa</taxon>
        <taxon>Chordata</taxon>
        <taxon>Craniata</taxon>
        <taxon>Vertebrata</taxon>
        <taxon>Euteleostomi</taxon>
        <taxon>Archelosauria</taxon>
        <taxon>Archosauria</taxon>
        <taxon>Crocodylia</taxon>
        <taxon>Alligatoridae</taxon>
        <taxon>Alligatorinae</taxon>
        <taxon>Alligator</taxon>
    </lineage>
</organism>
<evidence type="ECO:0000313" key="2">
    <source>
        <dbReference type="EMBL" id="KYO42252.1"/>
    </source>
</evidence>
<dbReference type="SUPFAM" id="SSF56672">
    <property type="entry name" value="DNA/RNA polymerases"/>
    <property type="match status" value="1"/>
</dbReference>
<keyword evidence="3" id="KW-1185">Reference proteome</keyword>
<dbReference type="InterPro" id="IPR043502">
    <property type="entry name" value="DNA/RNA_pol_sf"/>
</dbReference>
<proteinExistence type="predicted"/>
<name>A0A151NZE3_ALLMI</name>
<protein>
    <recommendedName>
        <fullName evidence="1">Reverse transcriptase/retrotransposon-derived protein RNase H-like domain-containing protein</fullName>
    </recommendedName>
</protein>
<dbReference type="InterPro" id="IPR041577">
    <property type="entry name" value="RT_RNaseH_2"/>
</dbReference>
<dbReference type="AlphaFoldDB" id="A0A151NZE3"/>
<dbReference type="Pfam" id="PF17919">
    <property type="entry name" value="RT_RNaseH_2"/>
    <property type="match status" value="1"/>
</dbReference>
<reference evidence="2 3" key="1">
    <citation type="journal article" date="2012" name="Genome Biol.">
        <title>Sequencing three crocodilian genomes to illuminate the evolution of archosaurs and amniotes.</title>
        <authorList>
            <person name="St John J.A."/>
            <person name="Braun E.L."/>
            <person name="Isberg S.R."/>
            <person name="Miles L.G."/>
            <person name="Chong A.Y."/>
            <person name="Gongora J."/>
            <person name="Dalzell P."/>
            <person name="Moran C."/>
            <person name="Bed'hom B."/>
            <person name="Abzhanov A."/>
            <person name="Burgess S.C."/>
            <person name="Cooksey A.M."/>
            <person name="Castoe T.A."/>
            <person name="Crawford N.G."/>
            <person name="Densmore L.D."/>
            <person name="Drew J.C."/>
            <person name="Edwards S.V."/>
            <person name="Faircloth B.C."/>
            <person name="Fujita M.K."/>
            <person name="Greenwold M.J."/>
            <person name="Hoffmann F.G."/>
            <person name="Howard J.M."/>
            <person name="Iguchi T."/>
            <person name="Janes D.E."/>
            <person name="Khan S.Y."/>
            <person name="Kohno S."/>
            <person name="de Koning A.J."/>
            <person name="Lance S.L."/>
            <person name="McCarthy F.M."/>
            <person name="McCormack J.E."/>
            <person name="Merchant M.E."/>
            <person name="Peterson D.G."/>
            <person name="Pollock D.D."/>
            <person name="Pourmand N."/>
            <person name="Raney B.J."/>
            <person name="Roessler K.A."/>
            <person name="Sanford J.R."/>
            <person name="Sawyer R.H."/>
            <person name="Schmidt C.J."/>
            <person name="Triplett E.W."/>
            <person name="Tuberville T.D."/>
            <person name="Venegas-Anaya M."/>
            <person name="Howard J.T."/>
            <person name="Jarvis E.D."/>
            <person name="Guillette L.J.Jr."/>
            <person name="Glenn T.C."/>
            <person name="Green R.E."/>
            <person name="Ray D.A."/>
        </authorList>
    </citation>
    <scope>NUCLEOTIDE SEQUENCE [LARGE SCALE GENOMIC DNA]</scope>
    <source>
        <strain evidence="2">KSC_2009_1</strain>
    </source>
</reference>
<dbReference type="EMBL" id="AKHW03001485">
    <property type="protein sequence ID" value="KYO42252.1"/>
    <property type="molecule type" value="Genomic_DNA"/>
</dbReference>
<accession>A0A151NZE3</accession>
<gene>
    <name evidence="2" type="ORF">Y1Q_0002865</name>
</gene>
<sequence>MAHVLRLHPPDVDDKVSLFEDLGTTPGPGESGGVESMDCSIRKEIKGGPLPHPVVEAWVGGIREDKKALCQDAVVETPDSESPFILQADASDRALGAVPLQEVNGTLWPVAYARKLNPQETSFYCYAALLLVTTGRGEGTHLQSLRRMPDTTSFCIVLTGSLNLQC</sequence>
<dbReference type="Proteomes" id="UP000050525">
    <property type="component" value="Unassembled WGS sequence"/>
</dbReference>
<comment type="caution">
    <text evidence="2">The sequence shown here is derived from an EMBL/GenBank/DDBJ whole genome shotgun (WGS) entry which is preliminary data.</text>
</comment>
<evidence type="ECO:0000259" key="1">
    <source>
        <dbReference type="Pfam" id="PF17919"/>
    </source>
</evidence>